<dbReference type="EMBL" id="KZ824567">
    <property type="protein sequence ID" value="RAK85208.1"/>
    <property type="molecule type" value="Genomic_DNA"/>
</dbReference>
<accession>A0ACD1I4J4</accession>
<dbReference type="Proteomes" id="UP000249748">
    <property type="component" value="Unassembled WGS sequence"/>
</dbReference>
<protein>
    <submittedName>
        <fullName evidence="1">Uncharacterized protein</fullName>
    </submittedName>
</protein>
<evidence type="ECO:0000313" key="1">
    <source>
        <dbReference type="EMBL" id="RAK85208.1"/>
    </source>
</evidence>
<sequence>TTARTLIRFVGSPLEDVVSRNGPNGERWRSVLEIIGNAIERAEPRITAADIQGAMAHLSSKDRDDPNDVITMGVQTQSGTRVGTVHVHVDGTWKFFASRIGRDGGYAANIQKANI</sequence>
<organism evidence="1 2">
    <name type="scientific">Aspergillus costaricaensis CBS 115574</name>
    <dbReference type="NCBI Taxonomy" id="1448317"/>
    <lineage>
        <taxon>Eukaryota</taxon>
        <taxon>Fungi</taxon>
        <taxon>Dikarya</taxon>
        <taxon>Ascomycota</taxon>
        <taxon>Pezizomycotina</taxon>
        <taxon>Eurotiomycetes</taxon>
        <taxon>Eurotiomycetidae</taxon>
        <taxon>Eurotiales</taxon>
        <taxon>Aspergillaceae</taxon>
        <taxon>Aspergillus</taxon>
        <taxon>Aspergillus subgen. Circumdati</taxon>
    </lineage>
</organism>
<feature type="non-terminal residue" evidence="1">
    <location>
        <position position="115"/>
    </location>
</feature>
<keyword evidence="2" id="KW-1185">Reference proteome</keyword>
<proteinExistence type="predicted"/>
<gene>
    <name evidence="1" type="ORF">BO79DRAFT_102117</name>
</gene>
<evidence type="ECO:0000313" key="2">
    <source>
        <dbReference type="Proteomes" id="UP000249748"/>
    </source>
</evidence>
<name>A0ACD1I4J4_9EURO</name>
<feature type="non-terminal residue" evidence="1">
    <location>
        <position position="1"/>
    </location>
</feature>
<reference evidence="1" key="1">
    <citation type="submission" date="2018-02" db="EMBL/GenBank/DDBJ databases">
        <title>The genomes of Aspergillus section Nigri reveals drivers in fungal speciation.</title>
        <authorList>
            <consortium name="DOE Joint Genome Institute"/>
            <person name="Vesth T.C."/>
            <person name="Nybo J."/>
            <person name="Theobald S."/>
            <person name="Brandl J."/>
            <person name="Frisvad J.C."/>
            <person name="Nielsen K.F."/>
            <person name="Lyhne E.K."/>
            <person name="Kogle M.E."/>
            <person name="Kuo A."/>
            <person name="Riley R."/>
            <person name="Clum A."/>
            <person name="Nolan M."/>
            <person name="Lipzen A."/>
            <person name="Salamov A."/>
            <person name="Henrissat B."/>
            <person name="Wiebenga A."/>
            <person name="De vries R.P."/>
            <person name="Grigoriev I.V."/>
            <person name="Mortensen U.H."/>
            <person name="Andersen M.R."/>
            <person name="Baker S.E."/>
        </authorList>
    </citation>
    <scope>NUCLEOTIDE SEQUENCE</scope>
    <source>
        <strain evidence="1">CBS 115574</strain>
    </source>
</reference>